<keyword evidence="10" id="KW-0804">Transcription</keyword>
<evidence type="ECO:0000313" key="14">
    <source>
        <dbReference type="EMBL" id="ERL90367.1"/>
    </source>
</evidence>
<feature type="domain" description="C2H2-type" evidence="13">
    <location>
        <begin position="88"/>
        <end position="116"/>
    </location>
</feature>
<sequence>MKIHVSDDSFKLSFISSHQAQLSLRLVPSKKEEEPNFSAGKTTTNKEHLCTECGKKSLSRAGWYAHMKRHDQRKKGLYHILTHEKKTYQCNVCSEIFHHPFRLRRHVKKYHENNPKPIFQCNFCGMQVTTGCSLKNHIRTHTGEKPFECQWCGKNFTTSQQLKGHRVVHTKEKPFACKICPKRFTQKGTLSLHVRSRHQVAETTVKNEPYEVDS</sequence>
<dbReference type="PROSITE" id="PS50157">
    <property type="entry name" value="ZINC_FINGER_C2H2_2"/>
    <property type="match status" value="5"/>
</dbReference>
<dbReference type="SUPFAM" id="SSF57667">
    <property type="entry name" value="beta-beta-alpha zinc fingers"/>
    <property type="match status" value="3"/>
</dbReference>
<dbReference type="Proteomes" id="UP000030742">
    <property type="component" value="Unassembled WGS sequence"/>
</dbReference>
<keyword evidence="7" id="KW-0862">Zinc</keyword>
<evidence type="ECO:0000256" key="9">
    <source>
        <dbReference type="ARBA" id="ARBA00023125"/>
    </source>
</evidence>
<dbReference type="GO" id="GO:0008270">
    <property type="term" value="F:zinc ion binding"/>
    <property type="evidence" value="ECO:0007669"/>
    <property type="project" value="UniProtKB-KW"/>
</dbReference>
<dbReference type="STRING" id="77166.U4UBF3"/>
<evidence type="ECO:0000259" key="13">
    <source>
        <dbReference type="PROSITE" id="PS50157"/>
    </source>
</evidence>
<evidence type="ECO:0000313" key="15">
    <source>
        <dbReference type="Proteomes" id="UP000030742"/>
    </source>
</evidence>
<comment type="function">
    <text evidence="1">May be involved in transcriptional regulation.</text>
</comment>
<evidence type="ECO:0000256" key="6">
    <source>
        <dbReference type="ARBA" id="ARBA00022771"/>
    </source>
</evidence>
<keyword evidence="5" id="KW-0677">Repeat</keyword>
<name>U4UBF3_DENPD</name>
<dbReference type="PANTHER" id="PTHR24394:SF44">
    <property type="entry name" value="ZINC FINGER PROTEIN 271-LIKE"/>
    <property type="match status" value="1"/>
</dbReference>
<comment type="similarity">
    <text evidence="3">Belongs to the krueppel C2H2-type zinc-finger protein family.</text>
</comment>
<protein>
    <recommendedName>
        <fullName evidence="13">C2H2-type domain-containing protein</fullName>
    </recommendedName>
</protein>
<dbReference type="Pfam" id="PF00096">
    <property type="entry name" value="zf-C2H2"/>
    <property type="match status" value="3"/>
</dbReference>
<evidence type="ECO:0000256" key="4">
    <source>
        <dbReference type="ARBA" id="ARBA00022723"/>
    </source>
</evidence>
<evidence type="ECO:0000256" key="2">
    <source>
        <dbReference type="ARBA" id="ARBA00004123"/>
    </source>
</evidence>
<feature type="domain" description="C2H2-type" evidence="13">
    <location>
        <begin position="48"/>
        <end position="75"/>
    </location>
</feature>
<keyword evidence="6 12" id="KW-0863">Zinc-finger</keyword>
<feature type="domain" description="C2H2-type" evidence="13">
    <location>
        <begin position="119"/>
        <end position="146"/>
    </location>
</feature>
<dbReference type="Gene3D" id="3.30.160.60">
    <property type="entry name" value="Classic Zinc Finger"/>
    <property type="match status" value="4"/>
</dbReference>
<dbReference type="InterPro" id="IPR013087">
    <property type="entry name" value="Znf_C2H2_type"/>
</dbReference>
<evidence type="ECO:0000256" key="8">
    <source>
        <dbReference type="ARBA" id="ARBA00023015"/>
    </source>
</evidence>
<evidence type="ECO:0000256" key="1">
    <source>
        <dbReference type="ARBA" id="ARBA00003767"/>
    </source>
</evidence>
<comment type="subcellular location">
    <subcellularLocation>
        <location evidence="2">Nucleus</location>
    </subcellularLocation>
</comment>
<dbReference type="SMART" id="SM00355">
    <property type="entry name" value="ZnF_C2H2"/>
    <property type="match status" value="5"/>
</dbReference>
<reference evidence="14 15" key="1">
    <citation type="journal article" date="2013" name="Genome Biol.">
        <title>Draft genome of the mountain pine beetle, Dendroctonus ponderosae Hopkins, a major forest pest.</title>
        <authorList>
            <person name="Keeling C.I."/>
            <person name="Yuen M.M."/>
            <person name="Liao N.Y."/>
            <person name="Docking T.R."/>
            <person name="Chan S.K."/>
            <person name="Taylor G.A."/>
            <person name="Palmquist D.L."/>
            <person name="Jackman S.D."/>
            <person name="Nguyen A."/>
            <person name="Li M."/>
            <person name="Henderson H."/>
            <person name="Janes J.K."/>
            <person name="Zhao Y."/>
            <person name="Pandoh P."/>
            <person name="Moore R."/>
            <person name="Sperling F.A."/>
            <person name="Huber D.P."/>
            <person name="Birol I."/>
            <person name="Jones S.J."/>
            <person name="Bohlmann J."/>
        </authorList>
    </citation>
    <scope>NUCLEOTIDE SEQUENCE</scope>
</reference>
<dbReference type="GO" id="GO:0003677">
    <property type="term" value="F:DNA binding"/>
    <property type="evidence" value="ECO:0007669"/>
    <property type="project" value="UniProtKB-KW"/>
</dbReference>
<keyword evidence="4" id="KW-0479">Metal-binding</keyword>
<evidence type="ECO:0000256" key="5">
    <source>
        <dbReference type="ARBA" id="ARBA00022737"/>
    </source>
</evidence>
<dbReference type="EMBL" id="KB632230">
    <property type="protein sequence ID" value="ERL90367.1"/>
    <property type="molecule type" value="Genomic_DNA"/>
</dbReference>
<evidence type="ECO:0000256" key="3">
    <source>
        <dbReference type="ARBA" id="ARBA00006991"/>
    </source>
</evidence>
<dbReference type="GO" id="GO:0005634">
    <property type="term" value="C:nucleus"/>
    <property type="evidence" value="ECO:0007669"/>
    <property type="project" value="UniProtKB-SubCell"/>
</dbReference>
<evidence type="ECO:0000256" key="10">
    <source>
        <dbReference type="ARBA" id="ARBA00023163"/>
    </source>
</evidence>
<evidence type="ECO:0000256" key="7">
    <source>
        <dbReference type="ARBA" id="ARBA00022833"/>
    </source>
</evidence>
<accession>U4UBF3</accession>
<dbReference type="PROSITE" id="PS00028">
    <property type="entry name" value="ZINC_FINGER_C2H2_1"/>
    <property type="match status" value="4"/>
</dbReference>
<feature type="domain" description="C2H2-type" evidence="13">
    <location>
        <begin position="175"/>
        <end position="203"/>
    </location>
</feature>
<dbReference type="FunFam" id="3.30.160.60:FF:000130">
    <property type="entry name" value="Spalt-like transcription factor 4"/>
    <property type="match status" value="1"/>
</dbReference>
<dbReference type="PANTHER" id="PTHR24394">
    <property type="entry name" value="ZINC FINGER PROTEIN"/>
    <property type="match status" value="1"/>
</dbReference>
<proteinExistence type="inferred from homology"/>
<keyword evidence="8" id="KW-0805">Transcription regulation</keyword>
<dbReference type="GO" id="GO:0000981">
    <property type="term" value="F:DNA-binding transcription factor activity, RNA polymerase II-specific"/>
    <property type="evidence" value="ECO:0007669"/>
    <property type="project" value="TreeGrafter"/>
</dbReference>
<gene>
    <name evidence="14" type="ORF">D910_07716</name>
</gene>
<organism evidence="14 15">
    <name type="scientific">Dendroctonus ponderosae</name>
    <name type="common">Mountain pine beetle</name>
    <dbReference type="NCBI Taxonomy" id="77166"/>
    <lineage>
        <taxon>Eukaryota</taxon>
        <taxon>Metazoa</taxon>
        <taxon>Ecdysozoa</taxon>
        <taxon>Arthropoda</taxon>
        <taxon>Hexapoda</taxon>
        <taxon>Insecta</taxon>
        <taxon>Pterygota</taxon>
        <taxon>Neoptera</taxon>
        <taxon>Endopterygota</taxon>
        <taxon>Coleoptera</taxon>
        <taxon>Polyphaga</taxon>
        <taxon>Cucujiformia</taxon>
        <taxon>Curculionidae</taxon>
        <taxon>Scolytinae</taxon>
        <taxon>Dendroctonus</taxon>
    </lineage>
</organism>
<keyword evidence="9" id="KW-0238">DNA-binding</keyword>
<dbReference type="AlphaFoldDB" id="U4UBF3"/>
<evidence type="ECO:0000256" key="12">
    <source>
        <dbReference type="PROSITE-ProRule" id="PRU00042"/>
    </source>
</evidence>
<keyword evidence="11" id="KW-0539">Nucleus</keyword>
<feature type="domain" description="C2H2-type" evidence="13">
    <location>
        <begin position="147"/>
        <end position="174"/>
    </location>
</feature>
<dbReference type="FunFam" id="3.30.160.60:FF:000966">
    <property type="entry name" value="ZFP90 zinc finger protein"/>
    <property type="match status" value="1"/>
</dbReference>
<dbReference type="InterPro" id="IPR036236">
    <property type="entry name" value="Znf_C2H2_sf"/>
</dbReference>
<evidence type="ECO:0000256" key="11">
    <source>
        <dbReference type="ARBA" id="ARBA00023242"/>
    </source>
</evidence>